<dbReference type="Proteomes" id="UP000475385">
    <property type="component" value="Unassembled WGS sequence"/>
</dbReference>
<evidence type="ECO:0000313" key="1">
    <source>
        <dbReference type="EMBL" id="NGM20733.1"/>
    </source>
</evidence>
<gene>
    <name evidence="1" type="ORF">G3576_11980</name>
</gene>
<dbReference type="Pfam" id="PF07617">
    <property type="entry name" value="DUF1579"/>
    <property type="match status" value="1"/>
</dbReference>
<protein>
    <submittedName>
        <fullName evidence="1">DUF1579 domain-containing protein</fullName>
    </submittedName>
</protein>
<reference evidence="1 2" key="1">
    <citation type="submission" date="2020-02" db="EMBL/GenBank/DDBJ databases">
        <authorList>
            <person name="Kim H.M."/>
            <person name="Jeon C.O."/>
        </authorList>
    </citation>
    <scope>NUCLEOTIDE SEQUENCE [LARGE SCALE GENOMIC DNA]</scope>
    <source>
        <strain evidence="1 2">PeD5</strain>
    </source>
</reference>
<dbReference type="AlphaFoldDB" id="A0A6M1LK95"/>
<dbReference type="EMBL" id="JAAIKB010000004">
    <property type="protein sequence ID" value="NGM20733.1"/>
    <property type="molecule type" value="Genomic_DNA"/>
</dbReference>
<dbReference type="InterPro" id="IPR011473">
    <property type="entry name" value="DUF1579"/>
</dbReference>
<sequence>MDIPLPTQDHEWLLRLVGDWTMESACSMGPGQPEQTLRGTEKVRAIGQLWVQGEGQAEMPGGGTCTNIITLGYDIARGRFTGSFISSAMTLMWLYDGVREGEVLTLDSEGPDFTDPTRRLKYQDIVEWLPDGRRVLASRVQMPDGNWVPIMRAEYRRV</sequence>
<proteinExistence type="predicted"/>
<keyword evidence="2" id="KW-1185">Reference proteome</keyword>
<dbReference type="RefSeq" id="WP_164694639.1">
    <property type="nucleotide sequence ID" value="NZ_JAAIKB010000004.1"/>
</dbReference>
<reference evidence="1 2" key="2">
    <citation type="submission" date="2020-03" db="EMBL/GenBank/DDBJ databases">
        <title>Roseomonas stagni sp. nov., isolated from pond water in Japan.</title>
        <authorList>
            <person name="Furuhata K."/>
            <person name="Miyamoto H."/>
            <person name="Goto K."/>
        </authorList>
    </citation>
    <scope>NUCLEOTIDE SEQUENCE [LARGE SCALE GENOMIC DNA]</scope>
    <source>
        <strain evidence="1 2">PeD5</strain>
    </source>
</reference>
<evidence type="ECO:0000313" key="2">
    <source>
        <dbReference type="Proteomes" id="UP000475385"/>
    </source>
</evidence>
<comment type="caution">
    <text evidence="1">The sequence shown here is derived from an EMBL/GenBank/DDBJ whole genome shotgun (WGS) entry which is preliminary data.</text>
</comment>
<name>A0A6M1LK95_9PROT</name>
<accession>A0A6M1LK95</accession>
<organism evidence="1 2">
    <name type="scientific">Falsiroseomonas algicola</name>
    <dbReference type="NCBI Taxonomy" id="2716930"/>
    <lineage>
        <taxon>Bacteria</taxon>
        <taxon>Pseudomonadati</taxon>
        <taxon>Pseudomonadota</taxon>
        <taxon>Alphaproteobacteria</taxon>
        <taxon>Acetobacterales</taxon>
        <taxon>Roseomonadaceae</taxon>
        <taxon>Falsiroseomonas</taxon>
    </lineage>
</organism>